<organism evidence="2 3">
    <name type="scientific">Seminavis robusta</name>
    <dbReference type="NCBI Taxonomy" id="568900"/>
    <lineage>
        <taxon>Eukaryota</taxon>
        <taxon>Sar</taxon>
        <taxon>Stramenopiles</taxon>
        <taxon>Ochrophyta</taxon>
        <taxon>Bacillariophyta</taxon>
        <taxon>Bacillariophyceae</taxon>
        <taxon>Bacillariophycidae</taxon>
        <taxon>Naviculales</taxon>
        <taxon>Naviculaceae</taxon>
        <taxon>Seminavis</taxon>
    </lineage>
</organism>
<evidence type="ECO:0000313" key="3">
    <source>
        <dbReference type="Proteomes" id="UP001153069"/>
    </source>
</evidence>
<evidence type="ECO:0000313" key="2">
    <source>
        <dbReference type="EMBL" id="CAB9526387.1"/>
    </source>
</evidence>
<dbReference type="Proteomes" id="UP001153069">
    <property type="component" value="Unassembled WGS sequence"/>
</dbReference>
<dbReference type="EMBL" id="CAICTM010001818">
    <property type="protein sequence ID" value="CAB9526387.1"/>
    <property type="molecule type" value="Genomic_DNA"/>
</dbReference>
<reference evidence="2" key="1">
    <citation type="submission" date="2020-06" db="EMBL/GenBank/DDBJ databases">
        <authorList>
            <consortium name="Plant Systems Biology data submission"/>
        </authorList>
    </citation>
    <scope>NUCLEOTIDE SEQUENCE</scope>
    <source>
        <strain evidence="2">D6</strain>
    </source>
</reference>
<gene>
    <name evidence="2" type="ORF">SEMRO_1820_G299720.1</name>
</gene>
<feature type="transmembrane region" description="Helical" evidence="1">
    <location>
        <begin position="436"/>
        <end position="458"/>
    </location>
</feature>
<feature type="transmembrane region" description="Helical" evidence="1">
    <location>
        <begin position="500"/>
        <end position="520"/>
    </location>
</feature>
<comment type="caution">
    <text evidence="2">The sequence shown here is derived from an EMBL/GenBank/DDBJ whole genome shotgun (WGS) entry which is preliminary data.</text>
</comment>
<feature type="transmembrane region" description="Helical" evidence="1">
    <location>
        <begin position="470"/>
        <end position="488"/>
    </location>
</feature>
<proteinExistence type="predicted"/>
<dbReference type="OrthoDB" id="193045at2759"/>
<evidence type="ECO:0000256" key="1">
    <source>
        <dbReference type="SAM" id="Phobius"/>
    </source>
</evidence>
<keyword evidence="1" id="KW-0812">Transmembrane</keyword>
<dbReference type="PANTHER" id="PTHR40535:SF1">
    <property type="entry name" value="CHROMOSOME UNDETERMINED SCAFFOLD_9, WHOLE GENOME SHOTGUN SEQUENCE"/>
    <property type="match status" value="1"/>
</dbReference>
<protein>
    <submittedName>
        <fullName evidence="2">Uncharacterized protein</fullName>
    </submittedName>
</protein>
<keyword evidence="1" id="KW-0472">Membrane</keyword>
<dbReference type="PANTHER" id="PTHR40535">
    <property type="entry name" value="CHROMOSOME UNDETERMINED SCAFFOLD_9, WHOLE GENOME SHOTGUN SEQUENCE"/>
    <property type="match status" value="1"/>
</dbReference>
<sequence length="614" mass="67229">MASAMMKSFRDENAKDMSDSGCRPCCSMPHGYNSVLAATLATLAWLLSFVSVTNCHFLTPDYLYCHPPPTPDPKFGSCGDCHCINLDKPCPNGPGEVPLTQVPDDWLKQLKAMETTNPYEMKCNPYNTTEYLNCTDPPLVERQIELWETAVCGHLYDMSALDENQCPTQYEMVTYDSKEAMEAAGAVMTHWGACGACSTSKDLAVYLEYPDLTGKGQECAIRGLPNFGGSFAQGIECFQEVGYTYSCAEMWMYNVENTRDTCFDVCVDFTFLGDGSNNGPPPECKIANCLLCDEQMSGPFFQTVAARSRRRSGLLSKIVRACEVLLIVDHEPPCNVTRRSLGRELQSSQRITAPPQFTEPEPTETCVFIDTDLGLTSYESTDTNNWLVPKLFLSAEEAERISSYDSCFAYEFNGVISGFWRNQRDIFGSAYNAANAFGSLALIIGIIGLVCVWCSTCIASGNRFWTTMTLIFGTCGAFMILTLVFFASKVCENGCKMGSAAITAIVSAFVWWGAAGFSFGSKPVNEEVPRANCCCCPTIKSASNYSSIPATAEEDEVVEVEITETTNASGDVVIEKTTSFPGGNKVVERTTHKKNAVEQTLKASTIGTGDMQQE</sequence>
<dbReference type="AlphaFoldDB" id="A0A9N8EQW4"/>
<keyword evidence="1" id="KW-1133">Transmembrane helix</keyword>
<name>A0A9N8EQW4_9STRA</name>
<accession>A0A9N8EQW4</accession>
<keyword evidence="3" id="KW-1185">Reference proteome</keyword>